<dbReference type="PRINTS" id="PR00700">
    <property type="entry name" value="PRTYPHPHTASE"/>
</dbReference>
<dbReference type="FunFam" id="3.90.190.10:FF:000102">
    <property type="entry name" value="Receptor-type tyrosine-protein phosphatase"/>
    <property type="match status" value="1"/>
</dbReference>
<evidence type="ECO:0000256" key="3">
    <source>
        <dbReference type="ARBA" id="ARBA00022801"/>
    </source>
</evidence>
<dbReference type="SMART" id="SM00409">
    <property type="entry name" value="IG"/>
    <property type="match status" value="1"/>
</dbReference>
<dbReference type="SMART" id="SM00408">
    <property type="entry name" value="IGc2"/>
    <property type="match status" value="1"/>
</dbReference>
<evidence type="ECO:0000256" key="2">
    <source>
        <dbReference type="ARBA" id="ARBA00013064"/>
    </source>
</evidence>
<dbReference type="PANTHER" id="PTHR19134:SF562">
    <property type="entry name" value="PROTEIN-TYROSINE-PHOSPHATASE"/>
    <property type="match status" value="1"/>
</dbReference>
<evidence type="ECO:0000256" key="5">
    <source>
        <dbReference type="ARBA" id="ARBA00051722"/>
    </source>
</evidence>
<sequence length="770" mass="87358">MLSFITLCLRFLEKLLIGDKFLLHISAVHVYNPVHRNIRANDTITLQCVITGGNSVAWRRNNQTIDTASNVRYSGGTVNTPSLTITNVTRYHSGNYTCETSYDLVKVTSKKAIQLFVKDIPLVYQSSANLQAFTGHPIQLTCVHESYPVISDVFWIKDDLDETRDDLVPIIGGGVGALVVIVLLVAIICIVFRRRRESHLKRQIVTTNYKTGAEAVQFRLDIDEDENIKYGVLHPTTTSQQKANLLKNRFKEIFAYDHTRVVLEPGHGKSSDYINASYVDGFKKEKCYIASQGPLTKTINDHWRMIWQNNTRKIIMLTNLVEGTKRKCERYWPEGGKPMTCGNLVLTLQAEKERAAYTTREIELEDKTTEEKRCIIQYHFTAWPDHGTPDPLYLVLFHKHVRSDHTSTENNGPLLVHCSAGIGRTGTYIGLDALYEEGRDTGFVDVAKFVEKMRFSRMNMVQTAEQYVCLHYALLEAFTMKDTNVGKKEFGNIWREISEDKGPVNRRRLHEEFEMLKAKTSEQDKAEYAAAKSPENLGKNRNESIVPSDKNRLFLVSYKKGRTDYINAVQAPSYTKFVGYLTTQLPLPDTMVDFWTMVGDHSSSTIVVFLNNPAEAELVYSTSKDSFVYGKYTLKTKRGEQEDLGVTSCTVFLSKKGDQSREIAMYLAVTEDLPGPQVMCKLVNRISSRVSRSNDPVTVVSGDGAKNCGLFCAFVNAVSSMTIDKTADIFQLARLLQLRRPEFFADFEEYCLCYEALNHYLVSSKVYENI</sequence>
<dbReference type="InterPro" id="IPR003595">
    <property type="entry name" value="Tyr_Pase_cat"/>
</dbReference>
<dbReference type="Gene3D" id="2.60.40.10">
    <property type="entry name" value="Immunoglobulins"/>
    <property type="match status" value="1"/>
</dbReference>
<dbReference type="EC" id="3.1.3.48" evidence="2"/>
<dbReference type="SMART" id="SM00194">
    <property type="entry name" value="PTPc"/>
    <property type="match status" value="2"/>
</dbReference>
<feature type="domain" description="Tyrosine specific protein phosphatases" evidence="8">
    <location>
        <begin position="395"/>
        <end position="468"/>
    </location>
</feature>
<feature type="domain" description="Ig-like" evidence="9">
    <location>
        <begin position="41"/>
        <end position="114"/>
    </location>
</feature>
<dbReference type="PROSITE" id="PS50056">
    <property type="entry name" value="TYR_PHOSPHATASE_2"/>
    <property type="match status" value="1"/>
</dbReference>
<keyword evidence="6" id="KW-0472">Membrane</keyword>
<dbReference type="InterPro" id="IPR003599">
    <property type="entry name" value="Ig_sub"/>
</dbReference>
<dbReference type="PROSITE" id="PS50835">
    <property type="entry name" value="IG_LIKE"/>
    <property type="match status" value="2"/>
</dbReference>
<evidence type="ECO:0000256" key="4">
    <source>
        <dbReference type="ARBA" id="ARBA00022912"/>
    </source>
</evidence>
<dbReference type="InterPro" id="IPR050348">
    <property type="entry name" value="Protein-Tyr_Phosphatase"/>
</dbReference>
<dbReference type="CDD" id="cd00096">
    <property type="entry name" value="Ig"/>
    <property type="match status" value="1"/>
</dbReference>
<dbReference type="InterPro" id="IPR013783">
    <property type="entry name" value="Ig-like_fold"/>
</dbReference>
<evidence type="ECO:0000259" key="7">
    <source>
        <dbReference type="PROSITE" id="PS50055"/>
    </source>
</evidence>
<protein>
    <recommendedName>
        <fullName evidence="2">protein-tyrosine-phosphatase</fullName>
        <ecNumber evidence="2">3.1.3.48</ecNumber>
    </recommendedName>
</protein>
<evidence type="ECO:0000256" key="6">
    <source>
        <dbReference type="SAM" id="Phobius"/>
    </source>
</evidence>
<dbReference type="PANTHER" id="PTHR19134">
    <property type="entry name" value="RECEPTOR-TYPE TYROSINE-PROTEIN PHOSPHATASE"/>
    <property type="match status" value="1"/>
</dbReference>
<dbReference type="InterPro" id="IPR016130">
    <property type="entry name" value="Tyr_Pase_AS"/>
</dbReference>
<feature type="domain" description="Tyrosine-protein phosphatase" evidence="7">
    <location>
        <begin position="509"/>
        <end position="760"/>
    </location>
</feature>
<dbReference type="PROSITE" id="PS00383">
    <property type="entry name" value="TYR_PHOSPHATASE_1"/>
    <property type="match status" value="1"/>
</dbReference>
<comment type="catalytic activity">
    <reaction evidence="5">
        <text>O-phospho-L-tyrosyl-[protein] + H2O = L-tyrosyl-[protein] + phosphate</text>
        <dbReference type="Rhea" id="RHEA:10684"/>
        <dbReference type="Rhea" id="RHEA-COMP:10136"/>
        <dbReference type="Rhea" id="RHEA-COMP:20101"/>
        <dbReference type="ChEBI" id="CHEBI:15377"/>
        <dbReference type="ChEBI" id="CHEBI:43474"/>
        <dbReference type="ChEBI" id="CHEBI:46858"/>
        <dbReference type="ChEBI" id="CHEBI:61978"/>
        <dbReference type="EC" id="3.1.3.48"/>
    </reaction>
</comment>
<evidence type="ECO:0000313" key="10">
    <source>
        <dbReference type="EMBL" id="CAG2247218.1"/>
    </source>
</evidence>
<dbReference type="InterPro" id="IPR007110">
    <property type="entry name" value="Ig-like_dom"/>
</dbReference>
<reference evidence="10" key="1">
    <citation type="submission" date="2021-03" db="EMBL/GenBank/DDBJ databases">
        <authorList>
            <person name="Bekaert M."/>
        </authorList>
    </citation>
    <scope>NUCLEOTIDE SEQUENCE</scope>
</reference>
<dbReference type="SMART" id="SM00404">
    <property type="entry name" value="PTPc_motif"/>
    <property type="match status" value="2"/>
</dbReference>
<dbReference type="Gene3D" id="3.90.190.10">
    <property type="entry name" value="Protein tyrosine phosphatase superfamily"/>
    <property type="match status" value="2"/>
</dbReference>
<name>A0A8S3UYG0_MYTED</name>
<dbReference type="CDD" id="cd00047">
    <property type="entry name" value="PTPc"/>
    <property type="match status" value="2"/>
</dbReference>
<dbReference type="InterPro" id="IPR000242">
    <property type="entry name" value="PTP_cat"/>
</dbReference>
<evidence type="ECO:0000259" key="9">
    <source>
        <dbReference type="PROSITE" id="PS50835"/>
    </source>
</evidence>
<proteinExistence type="inferred from homology"/>
<keyword evidence="3" id="KW-0378">Hydrolase</keyword>
<keyword evidence="4" id="KW-0904">Protein phosphatase</keyword>
<dbReference type="InterPro" id="IPR000387">
    <property type="entry name" value="Tyr_Pase_dom"/>
</dbReference>
<feature type="transmembrane region" description="Helical" evidence="6">
    <location>
        <begin position="167"/>
        <end position="192"/>
    </location>
</feature>
<dbReference type="Proteomes" id="UP000683360">
    <property type="component" value="Unassembled WGS sequence"/>
</dbReference>
<dbReference type="GO" id="GO:0004725">
    <property type="term" value="F:protein tyrosine phosphatase activity"/>
    <property type="evidence" value="ECO:0007669"/>
    <property type="project" value="UniProtKB-EC"/>
</dbReference>
<keyword evidence="11" id="KW-1185">Reference proteome</keyword>
<organism evidence="10 11">
    <name type="scientific">Mytilus edulis</name>
    <name type="common">Blue mussel</name>
    <dbReference type="NCBI Taxonomy" id="6550"/>
    <lineage>
        <taxon>Eukaryota</taxon>
        <taxon>Metazoa</taxon>
        <taxon>Spiralia</taxon>
        <taxon>Lophotrochozoa</taxon>
        <taxon>Mollusca</taxon>
        <taxon>Bivalvia</taxon>
        <taxon>Autobranchia</taxon>
        <taxon>Pteriomorphia</taxon>
        <taxon>Mytilida</taxon>
        <taxon>Mytiloidea</taxon>
        <taxon>Mytilidae</taxon>
        <taxon>Mytilinae</taxon>
        <taxon>Mytilus</taxon>
    </lineage>
</organism>
<dbReference type="InterPro" id="IPR029021">
    <property type="entry name" value="Prot-tyrosine_phosphatase-like"/>
</dbReference>
<feature type="domain" description="Ig-like" evidence="9">
    <location>
        <begin position="121"/>
        <end position="158"/>
    </location>
</feature>
<comment type="similarity">
    <text evidence="1">Belongs to the protein-tyrosine phosphatase family.</text>
</comment>
<dbReference type="Pfam" id="PF13927">
    <property type="entry name" value="Ig_3"/>
    <property type="match status" value="1"/>
</dbReference>
<evidence type="ECO:0000256" key="1">
    <source>
        <dbReference type="ARBA" id="ARBA00009580"/>
    </source>
</evidence>
<keyword evidence="6" id="KW-0812">Transmembrane</keyword>
<accession>A0A8S3UYG0</accession>
<dbReference type="InterPro" id="IPR036179">
    <property type="entry name" value="Ig-like_dom_sf"/>
</dbReference>
<dbReference type="CDD" id="cd12087">
    <property type="entry name" value="TM_EGFR-like"/>
    <property type="match status" value="1"/>
</dbReference>
<dbReference type="PROSITE" id="PS50055">
    <property type="entry name" value="TYR_PHOSPHATASE_PTP"/>
    <property type="match status" value="2"/>
</dbReference>
<gene>
    <name evidence="10" type="ORF">MEDL_59137</name>
</gene>
<dbReference type="EMBL" id="CAJPWZ010002892">
    <property type="protein sequence ID" value="CAG2247218.1"/>
    <property type="molecule type" value="Genomic_DNA"/>
</dbReference>
<dbReference type="Pfam" id="PF00102">
    <property type="entry name" value="Y_phosphatase"/>
    <property type="match status" value="2"/>
</dbReference>
<dbReference type="AlphaFoldDB" id="A0A8S3UYG0"/>
<comment type="caution">
    <text evidence="10">The sequence shown here is derived from an EMBL/GenBank/DDBJ whole genome shotgun (WGS) entry which is preliminary data.</text>
</comment>
<dbReference type="InterPro" id="IPR003598">
    <property type="entry name" value="Ig_sub2"/>
</dbReference>
<dbReference type="OrthoDB" id="6144519at2759"/>
<keyword evidence="6" id="KW-1133">Transmembrane helix</keyword>
<evidence type="ECO:0000313" key="11">
    <source>
        <dbReference type="Proteomes" id="UP000683360"/>
    </source>
</evidence>
<evidence type="ECO:0000259" key="8">
    <source>
        <dbReference type="PROSITE" id="PS50056"/>
    </source>
</evidence>
<dbReference type="SUPFAM" id="SSF48726">
    <property type="entry name" value="Immunoglobulin"/>
    <property type="match status" value="2"/>
</dbReference>
<dbReference type="SUPFAM" id="SSF52799">
    <property type="entry name" value="(Phosphotyrosine protein) phosphatases II"/>
    <property type="match status" value="2"/>
</dbReference>
<feature type="domain" description="Tyrosine-protein phosphatase" evidence="7">
    <location>
        <begin position="218"/>
        <end position="477"/>
    </location>
</feature>